<dbReference type="STRING" id="1073574.GOARA_061_00210"/>
<evidence type="ECO:0000256" key="1">
    <source>
        <dbReference type="SAM" id="MobiDB-lite"/>
    </source>
</evidence>
<comment type="caution">
    <text evidence="2">The sequence shown here is derived from an EMBL/GenBank/DDBJ whole genome shotgun (WGS) entry which is preliminary data.</text>
</comment>
<dbReference type="RefSeq" id="WP_007322657.1">
    <property type="nucleotide sequence ID" value="NZ_BAEE01000061.1"/>
</dbReference>
<keyword evidence="3" id="KW-1185">Reference proteome</keyword>
<proteinExistence type="predicted"/>
<sequence>MTAPRPRTAVIDEAWRKAAGDAAVSTGSDVLAVMSGRDGRPLARTVKCLIDPLVLRLRAKPELGKPLLDATASAEVAALIAGAAPTIADSARWFAELKAARRAAGITGGSIQEQYFPRAFELAVAYGSPGDGAAAIAAETIDDIHRPRAGMTVDDLAEYLDRHHAELDAALDNVWTNAKRTVADETGRDVAHVVDIVLAADADPAERQARWTDLTTSGVPDRVGVGLFEAGAPIDDLLAACGVTIAEPDRAPALSASTPVTVPPLRGNAGGLPLDRPIATRVTTTLRRSRDRESLPPIAGLVDDEINRSRQPWALDGATWRAAMLLGVVVAAQLHPLAPRPGPHGFAETMSRRLAAQAHILYNRRFLLSGAPVDGELSTELREFWRPYLGRLWVRLHGRSVLEPWTATTEFDAVALLDLLEGIARSVSYDQRSRIRAAIEKAAR</sequence>
<accession>G7H407</accession>
<dbReference type="OrthoDB" id="5056882at2"/>
<gene>
    <name evidence="2" type="ORF">GOARA_061_00210</name>
</gene>
<protein>
    <submittedName>
        <fullName evidence="2">Uncharacterized protein</fullName>
    </submittedName>
</protein>
<name>G7H407_9ACTN</name>
<feature type="region of interest" description="Disordered" evidence="1">
    <location>
        <begin position="255"/>
        <end position="274"/>
    </location>
</feature>
<reference evidence="2 3" key="1">
    <citation type="submission" date="2011-11" db="EMBL/GenBank/DDBJ databases">
        <title>Whole genome shotgun sequence of Gordonia araii NBRC 100433.</title>
        <authorList>
            <person name="Yoshida Y."/>
            <person name="Hosoyama A."/>
            <person name="Tsuchikane K."/>
            <person name="Katsumata H."/>
            <person name="Yamazaki S."/>
            <person name="Fujita N."/>
        </authorList>
    </citation>
    <scope>NUCLEOTIDE SEQUENCE [LARGE SCALE GENOMIC DNA]</scope>
    <source>
        <strain evidence="2 3">NBRC 100433</strain>
    </source>
</reference>
<organism evidence="2 3">
    <name type="scientific">Gordonia araii NBRC 100433</name>
    <dbReference type="NCBI Taxonomy" id="1073574"/>
    <lineage>
        <taxon>Bacteria</taxon>
        <taxon>Bacillati</taxon>
        <taxon>Actinomycetota</taxon>
        <taxon>Actinomycetes</taxon>
        <taxon>Mycobacteriales</taxon>
        <taxon>Gordoniaceae</taxon>
        <taxon>Gordonia</taxon>
    </lineage>
</organism>
<dbReference type="EMBL" id="BAEE01000061">
    <property type="protein sequence ID" value="GAB10582.1"/>
    <property type="molecule type" value="Genomic_DNA"/>
</dbReference>
<evidence type="ECO:0000313" key="3">
    <source>
        <dbReference type="Proteomes" id="UP000035088"/>
    </source>
</evidence>
<dbReference type="Proteomes" id="UP000035088">
    <property type="component" value="Unassembled WGS sequence"/>
</dbReference>
<dbReference type="AlphaFoldDB" id="G7H407"/>
<evidence type="ECO:0000313" key="2">
    <source>
        <dbReference type="EMBL" id="GAB10582.1"/>
    </source>
</evidence>